<accession>A0A6C0EQC8</accession>
<protein>
    <submittedName>
        <fullName evidence="2">Uncharacterized protein</fullName>
    </submittedName>
</protein>
<sequence>MEAVIFALATVVAIGASTYLFALSRVDFLKRNWVKYRCNPIYMPMAGLVGQDVFTNFTKCTMKGFHDYAGFVMDPIMAEFDTVGSTVTEIGGALGDMRTMMSSMRGGFLGLVGTVFGKIQNLMSSIQYIIIRMRTLLSRIMGVMMSFMLIFYTGMQTGESVMNGPIMSVVKAL</sequence>
<proteinExistence type="predicted"/>
<keyword evidence="1" id="KW-0472">Membrane</keyword>
<name>A0A6C0EQC8_9ZZZZ</name>
<evidence type="ECO:0000256" key="1">
    <source>
        <dbReference type="SAM" id="Phobius"/>
    </source>
</evidence>
<keyword evidence="1" id="KW-1133">Transmembrane helix</keyword>
<reference evidence="2" key="1">
    <citation type="journal article" date="2020" name="Nature">
        <title>Giant virus diversity and host interactions through global metagenomics.</title>
        <authorList>
            <person name="Schulz F."/>
            <person name="Roux S."/>
            <person name="Paez-Espino D."/>
            <person name="Jungbluth S."/>
            <person name="Walsh D.A."/>
            <person name="Denef V.J."/>
            <person name="McMahon K.D."/>
            <person name="Konstantinidis K.T."/>
            <person name="Eloe-Fadrosh E.A."/>
            <person name="Kyrpides N.C."/>
            <person name="Woyke T."/>
        </authorList>
    </citation>
    <scope>NUCLEOTIDE SEQUENCE</scope>
    <source>
        <strain evidence="2">GVMAG-M-3300009151-50</strain>
    </source>
</reference>
<feature type="transmembrane region" description="Helical" evidence="1">
    <location>
        <begin position="136"/>
        <end position="155"/>
    </location>
</feature>
<dbReference type="AlphaFoldDB" id="A0A6C0EQC8"/>
<organism evidence="2">
    <name type="scientific">viral metagenome</name>
    <dbReference type="NCBI Taxonomy" id="1070528"/>
    <lineage>
        <taxon>unclassified sequences</taxon>
        <taxon>metagenomes</taxon>
        <taxon>organismal metagenomes</taxon>
    </lineage>
</organism>
<keyword evidence="1" id="KW-0812">Transmembrane</keyword>
<evidence type="ECO:0000313" key="2">
    <source>
        <dbReference type="EMBL" id="QHT30881.1"/>
    </source>
</evidence>
<dbReference type="EMBL" id="MN738913">
    <property type="protein sequence ID" value="QHT30881.1"/>
    <property type="molecule type" value="Genomic_DNA"/>
</dbReference>